<dbReference type="VEuPathDB" id="GiardiaDB:SS50377_24398"/>
<dbReference type="SUPFAM" id="SSF52540">
    <property type="entry name" value="P-loop containing nucleoside triphosphate hydrolases"/>
    <property type="match status" value="1"/>
</dbReference>
<name>V6LMY7_9EUKA</name>
<evidence type="ECO:0000313" key="3">
    <source>
        <dbReference type="Proteomes" id="UP000018208"/>
    </source>
</evidence>
<reference evidence="2" key="2">
    <citation type="submission" date="2020-12" db="EMBL/GenBank/DDBJ databases">
        <title>New Spironucleus salmonicida genome in near-complete chromosomes.</title>
        <authorList>
            <person name="Xu F."/>
            <person name="Kurt Z."/>
            <person name="Jimenez-Gonzalez A."/>
            <person name="Astvaldsson A."/>
            <person name="Andersson J.O."/>
            <person name="Svard S.G."/>
        </authorList>
    </citation>
    <scope>NUCLEOTIDE SEQUENCE</scope>
    <source>
        <strain evidence="2">ATCC 50377</strain>
    </source>
</reference>
<evidence type="ECO:0000313" key="1">
    <source>
        <dbReference type="EMBL" id="EST46052.1"/>
    </source>
</evidence>
<keyword evidence="3" id="KW-1185">Reference proteome</keyword>
<dbReference type="Proteomes" id="UP000018208">
    <property type="component" value="Unassembled WGS sequence"/>
</dbReference>
<sequence length="388" mass="45643">MKKKQTEQVDYFAQAEEIWFQASDKEFNGDMRSAFQLYNHGVELAVKSLRLTKNENQMLIIANRIKIITQTIQQIEIKDESDDIETCKEDQLDVFDLYFSEQKLEMYSLKDLIVDQNIVYSLNKNIIQPLRYPSIYKTCQQPVLVYGLRGVGKSSLIKAAILESNAKYISLKQTGFDEFPICYKIIKQLANQELQQNEILGHKIQIPIGFHIQVQSLTDQICEFIQSVQNLESVQVFIEIGSTNLIHNNQYFNQFKVYRLDIPSIFDLEIYFKQTTNIQTENIYFRGITPGIILRTFEQQKHIIQKELFFSKKWSLTKENTWVPDTEGEEKDFGEIPYYQIEFPNPKLEQVMELLEKNKIKSQDHQLWCKQLKDLNLGICSAYDLYEE</sequence>
<dbReference type="InterPro" id="IPR027417">
    <property type="entry name" value="P-loop_NTPase"/>
</dbReference>
<dbReference type="Gene3D" id="1.20.58.80">
    <property type="entry name" value="Phosphotransferase system, lactose/cellobiose-type IIA subunit"/>
    <property type="match status" value="1"/>
</dbReference>
<accession>V6LMY7</accession>
<dbReference type="EMBL" id="AUWU02000004">
    <property type="protein sequence ID" value="KAH0574440.1"/>
    <property type="molecule type" value="Genomic_DNA"/>
</dbReference>
<reference evidence="1 2" key="1">
    <citation type="journal article" date="2014" name="PLoS Genet.">
        <title>The Genome of Spironucleus salmonicida Highlights a Fish Pathogen Adapted to Fluctuating Environments.</title>
        <authorList>
            <person name="Xu F."/>
            <person name="Jerlstrom-Hultqvist J."/>
            <person name="Einarsson E."/>
            <person name="Astvaldsson A."/>
            <person name="Svard S.G."/>
            <person name="Andersson J.O."/>
        </authorList>
    </citation>
    <scope>NUCLEOTIDE SEQUENCE</scope>
    <source>
        <strain evidence="2">ATCC 50377</strain>
    </source>
</reference>
<gene>
    <name evidence="1" type="ORF">SS50377_14042</name>
    <name evidence="2" type="ORF">SS50377_24398</name>
</gene>
<proteinExistence type="predicted"/>
<evidence type="ECO:0000313" key="2">
    <source>
        <dbReference type="EMBL" id="KAH0574440.1"/>
    </source>
</evidence>
<protein>
    <submittedName>
        <fullName evidence="1">Uncharacterized protein</fullName>
    </submittedName>
</protein>
<dbReference type="InterPro" id="IPR036181">
    <property type="entry name" value="MIT_dom_sf"/>
</dbReference>
<dbReference type="SUPFAM" id="SSF116846">
    <property type="entry name" value="MIT domain"/>
    <property type="match status" value="1"/>
</dbReference>
<dbReference type="EMBL" id="KI546085">
    <property type="protein sequence ID" value="EST46052.1"/>
    <property type="molecule type" value="Genomic_DNA"/>
</dbReference>
<dbReference type="AlphaFoldDB" id="V6LMY7"/>
<organism evidence="1">
    <name type="scientific">Spironucleus salmonicida</name>
    <dbReference type="NCBI Taxonomy" id="348837"/>
    <lineage>
        <taxon>Eukaryota</taxon>
        <taxon>Metamonada</taxon>
        <taxon>Diplomonadida</taxon>
        <taxon>Hexamitidae</taxon>
        <taxon>Hexamitinae</taxon>
        <taxon>Spironucleus</taxon>
    </lineage>
</organism>
<dbReference type="Gene3D" id="3.40.50.300">
    <property type="entry name" value="P-loop containing nucleotide triphosphate hydrolases"/>
    <property type="match status" value="1"/>
</dbReference>